<keyword evidence="3" id="KW-1185">Reference proteome</keyword>
<feature type="signal peptide" evidence="1">
    <location>
        <begin position="1"/>
        <end position="21"/>
    </location>
</feature>
<dbReference type="AlphaFoldDB" id="A0A077ZXY5"/>
<gene>
    <name evidence="2" type="primary">Contig13067.g13935</name>
    <name evidence="2" type="ORF">STYLEM_3090</name>
</gene>
<evidence type="ECO:0000313" key="2">
    <source>
        <dbReference type="EMBL" id="CDW74097.1"/>
    </source>
</evidence>
<organism evidence="2 3">
    <name type="scientific">Stylonychia lemnae</name>
    <name type="common">Ciliate</name>
    <dbReference type="NCBI Taxonomy" id="5949"/>
    <lineage>
        <taxon>Eukaryota</taxon>
        <taxon>Sar</taxon>
        <taxon>Alveolata</taxon>
        <taxon>Ciliophora</taxon>
        <taxon>Intramacronucleata</taxon>
        <taxon>Spirotrichea</taxon>
        <taxon>Stichotrichia</taxon>
        <taxon>Sporadotrichida</taxon>
        <taxon>Oxytrichidae</taxon>
        <taxon>Stylonychinae</taxon>
        <taxon>Stylonychia</taxon>
    </lineage>
</organism>
<keyword evidence="1" id="KW-0732">Signal</keyword>
<dbReference type="InParanoid" id="A0A077ZXY5"/>
<name>A0A077ZXY5_STYLE</name>
<dbReference type="Proteomes" id="UP000039865">
    <property type="component" value="Unassembled WGS sequence"/>
</dbReference>
<accession>A0A077ZXY5</accession>
<evidence type="ECO:0000313" key="3">
    <source>
        <dbReference type="Proteomes" id="UP000039865"/>
    </source>
</evidence>
<protein>
    <submittedName>
        <fullName evidence="2">Uncharacterized protein</fullName>
    </submittedName>
</protein>
<evidence type="ECO:0000256" key="1">
    <source>
        <dbReference type="SAM" id="SignalP"/>
    </source>
</evidence>
<feature type="chain" id="PRO_5001729077" evidence="1">
    <location>
        <begin position="22"/>
        <end position="226"/>
    </location>
</feature>
<dbReference type="EMBL" id="CCKQ01002992">
    <property type="protein sequence ID" value="CDW74097.1"/>
    <property type="molecule type" value="Genomic_DNA"/>
</dbReference>
<sequence length="226" mass="25203">MKTSLTVVAALFASLISLSTQSSINYRMPNEFSLMAFIHEVDSNGALNILVDNQPIFTLKMSAKLNMQYTASGVMINQKLHNNIVNVDNKNTMKGTEYRSDGDACYRDFTLDSTIEDSTLSIQDMINQINNPSTKQGIVDLGSKNPSWNKVGKFQVFGFFEDNKLAREVYYQVDTGLPRYSVSYQSSPTIVIDYGITIETNNNLASTDFVVLECQKSSSLAAKFLH</sequence>
<proteinExistence type="predicted"/>
<reference evidence="2 3" key="1">
    <citation type="submission" date="2014-06" db="EMBL/GenBank/DDBJ databases">
        <authorList>
            <person name="Swart Estienne"/>
        </authorList>
    </citation>
    <scope>NUCLEOTIDE SEQUENCE [LARGE SCALE GENOMIC DNA]</scope>
    <source>
        <strain evidence="2 3">130c</strain>
    </source>
</reference>